<evidence type="ECO:0000313" key="3">
    <source>
        <dbReference type="EMBL" id="EMM7456187.1"/>
    </source>
</evidence>
<gene>
    <name evidence="3" type="ORF">P7U51_000639</name>
</gene>
<feature type="region of interest" description="Disordered" evidence="1">
    <location>
        <begin position="604"/>
        <end position="637"/>
    </location>
</feature>
<protein>
    <recommendedName>
        <fullName evidence="2">Baseplate structural protein Gp10 C-terminal domain-containing protein</fullName>
    </recommendedName>
</protein>
<dbReference type="AlphaFoldDB" id="A0AAN4ERJ3"/>
<evidence type="ECO:0000256" key="1">
    <source>
        <dbReference type="SAM" id="MobiDB-lite"/>
    </source>
</evidence>
<feature type="domain" description="Baseplate structural protein Gp10 C-terminal" evidence="2">
    <location>
        <begin position="513"/>
        <end position="665"/>
    </location>
</feature>
<accession>A0AAN4ERJ3</accession>
<dbReference type="InterPro" id="IPR008969">
    <property type="entry name" value="CarboxyPept-like_regulatory"/>
</dbReference>
<dbReference type="Pfam" id="PF21939">
    <property type="entry name" value="Gp10_C"/>
    <property type="match status" value="1"/>
</dbReference>
<dbReference type="Proteomes" id="UP001169574">
    <property type="component" value="Unassembled WGS sequence"/>
</dbReference>
<dbReference type="Gene3D" id="2.60.40.1120">
    <property type="entry name" value="Carboxypeptidase-like, regulatory domain"/>
    <property type="match status" value="1"/>
</dbReference>
<organism evidence="3 4">
    <name type="scientific">Citrobacter freundii</name>
    <dbReference type="NCBI Taxonomy" id="546"/>
    <lineage>
        <taxon>Bacteria</taxon>
        <taxon>Pseudomonadati</taxon>
        <taxon>Pseudomonadota</taxon>
        <taxon>Gammaproteobacteria</taxon>
        <taxon>Enterobacterales</taxon>
        <taxon>Enterobacteriaceae</taxon>
        <taxon>Citrobacter</taxon>
        <taxon>Citrobacter freundii complex</taxon>
    </lineage>
</organism>
<feature type="compositionally biased region" description="Basic and acidic residues" evidence="1">
    <location>
        <begin position="271"/>
        <end position="287"/>
    </location>
</feature>
<feature type="region of interest" description="Disordered" evidence="1">
    <location>
        <begin position="245"/>
        <end position="294"/>
    </location>
</feature>
<comment type="caution">
    <text evidence="3">The sequence shown here is derived from an EMBL/GenBank/DDBJ whole genome shotgun (WGS) entry which is preliminary data.</text>
</comment>
<feature type="compositionally biased region" description="Low complexity" evidence="1">
    <location>
        <begin position="245"/>
        <end position="269"/>
    </location>
</feature>
<proteinExistence type="predicted"/>
<dbReference type="InterPro" id="IPR053827">
    <property type="entry name" value="Gp10_C"/>
</dbReference>
<dbReference type="EMBL" id="ABLGCN030000001">
    <property type="protein sequence ID" value="EMM7456187.1"/>
    <property type="molecule type" value="Genomic_DNA"/>
</dbReference>
<dbReference type="SUPFAM" id="SSF49464">
    <property type="entry name" value="Carboxypeptidase regulatory domain-like"/>
    <property type="match status" value="1"/>
</dbReference>
<sequence>MGTLTLSGVLKRPISGDVVPNARITFDAIATGSVVLKGVSSSCKTASDGSYSVDLEYGDYTIQVSWAGQTQQYGTVHIDDTTPTGSLNDLLMQELTESQLTPEIVLEFRQLEQEMQDDLAQMEGLNTEAAGSASAAASSATAAATSEANSAASEDAAAASASAADASAKSIEGDADAASASAKAAATSETNAAASEDAAASSATAANISETNAAGSEAASAASAAAAQVSESNSAASETASGASAAAAKTSETNAQASQEAAATSETNAKNARDAAEEYAQEAKDAASKVTSPLTDQGQWAIQAGYPSTPDIASVWQITDGGADPVNSDIIWDPGDMLVYLATTGTWCRLLGQQVVAGEPVPLKIDADIILNVGSGLQIVTSGTTAVDVVRLDADNNLVLGADASPGICLKTAEPTSLFVMVSDGSGGYTKSRIYSESFPPPQGNYLTEAQGDTLYFKQDELLKEIADAGADAQSESRQNLGLGDAANKNVGTTVGTVAAGDDSRFGAGLTWDDIHPVGSEFSSYTDSRNPLDILGFGTWLPVVGLIAGVGAATDSQGYTANYTAGYQPGWWRVQNGHIVAQTLGLAMELVPDHQHAMQRYGDFEDNKNAEGGGSYAEAPAYSTHQTDPAGGHTPSGTVTIGTGTAIDSAAFFNPYYGKYIWVRTA</sequence>
<evidence type="ECO:0000259" key="2">
    <source>
        <dbReference type="Pfam" id="PF21939"/>
    </source>
</evidence>
<evidence type="ECO:0000313" key="4">
    <source>
        <dbReference type="Proteomes" id="UP001169574"/>
    </source>
</evidence>
<name>A0AAN4ERJ3_CITFR</name>
<reference evidence="3" key="1">
    <citation type="submission" date="2024-02" db="EMBL/GenBank/DDBJ databases">
        <authorList>
            <consortium name="Clinical and Environmental Microbiology Branch: Whole genome sequencing antimicrobial resistance pathogens in the healthcare setting"/>
        </authorList>
    </citation>
    <scope>NUCLEOTIDE SEQUENCE</scope>
    <source>
        <strain evidence="3">Whole organism</strain>
    </source>
</reference>